<dbReference type="AlphaFoldDB" id="E3ZUH6"/>
<accession>E3ZUH6</accession>
<comment type="caution">
    <text evidence="1">The sequence shown here is derived from an EMBL/GenBank/DDBJ whole genome shotgun (WGS) entry which is preliminary data.</text>
</comment>
<evidence type="ECO:0000313" key="1">
    <source>
        <dbReference type="EMBL" id="EFR98722.1"/>
    </source>
</evidence>
<dbReference type="HOGENOM" id="CLU_3352638_0_0_9"/>
<gene>
    <name evidence="1" type="ORF">NT03LS_3311</name>
</gene>
<proteinExistence type="predicted"/>
<feature type="non-terminal residue" evidence="1">
    <location>
        <position position="37"/>
    </location>
</feature>
<dbReference type="EMBL" id="ADXJ01001212">
    <property type="protein sequence ID" value="EFR98722.1"/>
    <property type="molecule type" value="Genomic_DNA"/>
</dbReference>
<name>E3ZUH6_LISSE</name>
<sequence>MEKVEKAKKVDIQDFLDKNSIGYKQEGNYLRLEEHDS</sequence>
<protein>
    <submittedName>
        <fullName evidence="1">Uncharacterized protein</fullName>
    </submittedName>
</protein>
<reference evidence="1" key="1">
    <citation type="journal article" date="2010" name="Microbiol. Resour. Announc.">
        <title>Comparative genomics of the bacterial genus Listeria: Genome evolution is characterized by limited gene acquisition and limited gene loss.</title>
        <authorList>
            <person name="den Bakker H.C."/>
            <person name="Cummings C.A."/>
            <person name="Ferreira V."/>
            <person name="Vatta P."/>
            <person name="Orsi R.H."/>
            <person name="Degoricija L."/>
            <person name="Barker M."/>
            <person name="Petrauskene O."/>
            <person name="Furtado M.R."/>
            <person name="Wiedmann M."/>
        </authorList>
    </citation>
    <scope>NUCLEOTIDE SEQUENCE [LARGE SCALE GENOMIC DNA]</scope>
    <source>
        <strain evidence="1">FSL N1-067</strain>
    </source>
</reference>
<organism evidence="1">
    <name type="scientific">Listeria seeligeri FSL N1-067</name>
    <dbReference type="NCBI Taxonomy" id="702453"/>
    <lineage>
        <taxon>Bacteria</taxon>
        <taxon>Bacillati</taxon>
        <taxon>Bacillota</taxon>
        <taxon>Bacilli</taxon>
        <taxon>Bacillales</taxon>
        <taxon>Listeriaceae</taxon>
        <taxon>Listeria</taxon>
    </lineage>
</organism>
<dbReference type="Proteomes" id="UP000004302">
    <property type="component" value="Chromosome"/>
</dbReference>